<evidence type="ECO:0000256" key="1">
    <source>
        <dbReference type="ARBA" id="ARBA00009369"/>
    </source>
</evidence>
<dbReference type="NCBIfam" id="NF010532">
    <property type="entry name" value="PRK13922.9-3"/>
    <property type="match status" value="1"/>
</dbReference>
<organism evidence="8 9">
    <name type="scientific">Polaribacter butkevichii</name>
    <dbReference type="NCBI Taxonomy" id="218490"/>
    <lineage>
        <taxon>Bacteria</taxon>
        <taxon>Pseudomonadati</taxon>
        <taxon>Bacteroidota</taxon>
        <taxon>Flavobacteriia</taxon>
        <taxon>Flavobacteriales</taxon>
        <taxon>Flavobacteriaceae</taxon>
    </lineage>
</organism>
<gene>
    <name evidence="8" type="ORF">BTO14_15200</name>
</gene>
<keyword evidence="6" id="KW-0812">Transmembrane</keyword>
<dbReference type="OrthoDB" id="9811827at2"/>
<dbReference type="Gene3D" id="2.40.10.350">
    <property type="entry name" value="Rod shape-determining protein MreC, domain 2"/>
    <property type="match status" value="1"/>
</dbReference>
<reference evidence="8 9" key="1">
    <citation type="submission" date="2016-12" db="EMBL/GenBank/DDBJ databases">
        <title>Trade-off between light-utilization and light-protection in marine flavobacteria.</title>
        <authorList>
            <person name="Kumagai Y."/>
            <person name="Yoshizawa S."/>
            <person name="Kogure K."/>
            <person name="Iwasaki W."/>
        </authorList>
    </citation>
    <scope>NUCLEOTIDE SEQUENCE [LARGE SCALE GENOMIC DNA]</scope>
    <source>
        <strain evidence="8 9">KCTC 12100</strain>
    </source>
</reference>
<keyword evidence="9" id="KW-1185">Reference proteome</keyword>
<evidence type="ECO:0000256" key="6">
    <source>
        <dbReference type="SAM" id="Phobius"/>
    </source>
</evidence>
<evidence type="ECO:0000259" key="7">
    <source>
        <dbReference type="Pfam" id="PF04085"/>
    </source>
</evidence>
<dbReference type="Proteomes" id="UP000247345">
    <property type="component" value="Unassembled WGS sequence"/>
</dbReference>
<dbReference type="EMBL" id="MSCK01000002">
    <property type="protein sequence ID" value="PQJ69357.1"/>
    <property type="molecule type" value="Genomic_DNA"/>
</dbReference>
<evidence type="ECO:0000313" key="8">
    <source>
        <dbReference type="EMBL" id="PQJ69357.1"/>
    </source>
</evidence>
<feature type="domain" description="Rod shape-determining protein MreC beta-barrel core" evidence="7">
    <location>
        <begin position="111"/>
        <end position="257"/>
    </location>
</feature>
<evidence type="ECO:0000256" key="2">
    <source>
        <dbReference type="ARBA" id="ARBA00013855"/>
    </source>
</evidence>
<dbReference type="Gene3D" id="2.40.10.340">
    <property type="entry name" value="Rod shape-determining protein MreC, domain 1"/>
    <property type="match status" value="1"/>
</dbReference>
<evidence type="ECO:0000256" key="3">
    <source>
        <dbReference type="ARBA" id="ARBA00022960"/>
    </source>
</evidence>
<dbReference type="InterPro" id="IPR007221">
    <property type="entry name" value="MreC"/>
</dbReference>
<keyword evidence="6" id="KW-1133">Transmembrane helix</keyword>
<comment type="function">
    <text evidence="5">Involved in formation and maintenance of cell shape.</text>
</comment>
<evidence type="ECO:0000256" key="5">
    <source>
        <dbReference type="PIRNR" id="PIRNR038471"/>
    </source>
</evidence>
<dbReference type="PIRSF" id="PIRSF038471">
    <property type="entry name" value="MreC"/>
    <property type="match status" value="1"/>
</dbReference>
<comment type="similarity">
    <text evidence="1 5">Belongs to the MreC family.</text>
</comment>
<dbReference type="GO" id="GO:0008360">
    <property type="term" value="P:regulation of cell shape"/>
    <property type="evidence" value="ECO:0007669"/>
    <property type="project" value="UniProtKB-KW"/>
</dbReference>
<sequence>MQQIIYFFQKFKYFLFFLLLELIALTFTFNNLNFHKSKFVNSANNITGGLYTTLANSTEYLGLKTENEFLSIENTKLKNQLEKNKLFFSKDSMIVDSSKYHQKYTYTQAKIINNNYSKSFNFLTINKGKNQKIDKEMAVINSRGVIGITENTSNNYTRIQSILNKNSKINARLKNSNYFGTLGWDGSNYRTVQLSDIPRQAPLKIGDTIETDGKSTIFPEGIPIGTISKINHGNTADNKVDVQLFNDMSNLGYVYIIRNLDKEEIQSLENTSNE</sequence>
<evidence type="ECO:0000256" key="4">
    <source>
        <dbReference type="ARBA" id="ARBA00032089"/>
    </source>
</evidence>
<comment type="caution">
    <text evidence="8">The sequence shown here is derived from an EMBL/GenBank/DDBJ whole genome shotgun (WGS) entry which is preliminary data.</text>
</comment>
<dbReference type="AlphaFoldDB" id="A0A2P6C8V9"/>
<dbReference type="GO" id="GO:0005886">
    <property type="term" value="C:plasma membrane"/>
    <property type="evidence" value="ECO:0007669"/>
    <property type="project" value="TreeGrafter"/>
</dbReference>
<keyword evidence="3 5" id="KW-0133">Cell shape</keyword>
<dbReference type="InterPro" id="IPR042177">
    <property type="entry name" value="Cell/Rod_1"/>
</dbReference>
<accession>A0A2P6C8V9</accession>
<dbReference type="RefSeq" id="WP_105050288.1">
    <property type="nucleotide sequence ID" value="NZ_CP150661.1"/>
</dbReference>
<dbReference type="PANTHER" id="PTHR34138:SF1">
    <property type="entry name" value="CELL SHAPE-DETERMINING PROTEIN MREC"/>
    <property type="match status" value="1"/>
</dbReference>
<protein>
    <recommendedName>
        <fullName evidence="2 5">Cell shape-determining protein MreC</fullName>
    </recommendedName>
    <alternativeName>
        <fullName evidence="4 5">Cell shape protein MreC</fullName>
    </alternativeName>
</protein>
<dbReference type="InterPro" id="IPR042175">
    <property type="entry name" value="Cell/Rod_MreC_2"/>
</dbReference>
<name>A0A2P6C8V9_9FLAO</name>
<dbReference type="PANTHER" id="PTHR34138">
    <property type="entry name" value="CELL SHAPE-DETERMINING PROTEIN MREC"/>
    <property type="match status" value="1"/>
</dbReference>
<keyword evidence="6" id="KW-0472">Membrane</keyword>
<feature type="transmembrane region" description="Helical" evidence="6">
    <location>
        <begin position="12"/>
        <end position="29"/>
    </location>
</feature>
<proteinExistence type="inferred from homology"/>
<dbReference type="Pfam" id="PF04085">
    <property type="entry name" value="MreC"/>
    <property type="match status" value="1"/>
</dbReference>
<evidence type="ECO:0000313" key="9">
    <source>
        <dbReference type="Proteomes" id="UP000247345"/>
    </source>
</evidence>
<dbReference type="InterPro" id="IPR055342">
    <property type="entry name" value="MreC_beta-barrel_core"/>
</dbReference>